<dbReference type="EMBL" id="GBXM01094750">
    <property type="protein sequence ID" value="JAH13827.1"/>
    <property type="molecule type" value="Transcribed_RNA"/>
</dbReference>
<name>A0A0E9QBE7_ANGAN</name>
<organism evidence="1">
    <name type="scientific">Anguilla anguilla</name>
    <name type="common">European freshwater eel</name>
    <name type="synonym">Muraena anguilla</name>
    <dbReference type="NCBI Taxonomy" id="7936"/>
    <lineage>
        <taxon>Eukaryota</taxon>
        <taxon>Metazoa</taxon>
        <taxon>Chordata</taxon>
        <taxon>Craniata</taxon>
        <taxon>Vertebrata</taxon>
        <taxon>Euteleostomi</taxon>
        <taxon>Actinopterygii</taxon>
        <taxon>Neopterygii</taxon>
        <taxon>Teleostei</taxon>
        <taxon>Anguilliformes</taxon>
        <taxon>Anguillidae</taxon>
        <taxon>Anguilla</taxon>
    </lineage>
</organism>
<evidence type="ECO:0000313" key="1">
    <source>
        <dbReference type="EMBL" id="JAH13827.1"/>
    </source>
</evidence>
<protein>
    <submittedName>
        <fullName evidence="1">Uncharacterized protein</fullName>
    </submittedName>
</protein>
<reference evidence="1" key="2">
    <citation type="journal article" date="2015" name="Fish Shellfish Immunol.">
        <title>Early steps in the European eel (Anguilla anguilla)-Vibrio vulnificus interaction in the gills: Role of the RtxA13 toxin.</title>
        <authorList>
            <person name="Callol A."/>
            <person name="Pajuelo D."/>
            <person name="Ebbesson L."/>
            <person name="Teles M."/>
            <person name="MacKenzie S."/>
            <person name="Amaro C."/>
        </authorList>
    </citation>
    <scope>NUCLEOTIDE SEQUENCE</scope>
</reference>
<reference evidence="1" key="1">
    <citation type="submission" date="2014-11" db="EMBL/GenBank/DDBJ databases">
        <authorList>
            <person name="Amaro Gonzalez C."/>
        </authorList>
    </citation>
    <scope>NUCLEOTIDE SEQUENCE</scope>
</reference>
<proteinExistence type="predicted"/>
<accession>A0A0E9QBE7</accession>
<dbReference type="AlphaFoldDB" id="A0A0E9QBE7"/>
<sequence length="79" mass="8639">MKERWDVSTRRVPLGPAALVLYELAKEAVDQTGVTVRIFLIQLQLKCNICNVLLSLFTSHGLSAGFSTAPPGPWSHTGM</sequence>